<dbReference type="CDD" id="cd00590">
    <property type="entry name" value="RRM_SF"/>
    <property type="match status" value="1"/>
</dbReference>
<dbReference type="PROSITE" id="PS50102">
    <property type="entry name" value="RRM"/>
    <property type="match status" value="1"/>
</dbReference>
<keyword evidence="4" id="KW-0508">mRNA splicing</keyword>
<dbReference type="SUPFAM" id="SSF54928">
    <property type="entry name" value="RNA-binding domain, RBD"/>
    <property type="match status" value="1"/>
</dbReference>
<dbReference type="Pfam" id="PF00076">
    <property type="entry name" value="RRM_1"/>
    <property type="match status" value="1"/>
</dbReference>
<feature type="domain" description="RRM" evidence="7">
    <location>
        <begin position="43"/>
        <end position="121"/>
    </location>
</feature>
<evidence type="ECO:0000256" key="4">
    <source>
        <dbReference type="ARBA" id="ARBA00023187"/>
    </source>
</evidence>
<sequence length="386" mass="44533">MMSENDDSGWQTYWSRRRRPHLRRAHANERGVSKWRDIERSSYSVFVDGLPQETAKGTLFKIFGWASLVTDVYISRKRRKGTNKLFAFVRFDSRGGAERAVTKLNSTFIGTARMAVKLAVFQRREMAGNQRWNHRGRDERSDSTQLRTNEVVMKKEGGKEIPSAVPEKKSIKTRDVALGHEGLCSLFFELRPQWGFSYMRSRRIWIEVTGVPIYLWSEDIFMKLGKLWGKLVMMNELTDYYLSYTCARILIDSFQWEMIHEWVTLEDGDKKFAVFVKEFGREIYSAQAHPETCHEDSQCRHDNDDVNGECNSDLVPDSVMAEKSERVAGVEQEGRRKDVGVGSIFWDPLIEDIIMKKDEEIEGSFGYNTLGDGAVVSLEEAINEST</sequence>
<dbReference type="Gene3D" id="3.30.70.330">
    <property type="match status" value="1"/>
</dbReference>
<dbReference type="InterPro" id="IPR051106">
    <property type="entry name" value="RNA-bind/splicing_reg"/>
</dbReference>
<dbReference type="EMBL" id="JASCZI010000245">
    <property type="protein sequence ID" value="MED6110421.1"/>
    <property type="molecule type" value="Genomic_DNA"/>
</dbReference>
<proteinExistence type="predicted"/>
<dbReference type="Proteomes" id="UP001341840">
    <property type="component" value="Unassembled WGS sequence"/>
</dbReference>
<evidence type="ECO:0000256" key="2">
    <source>
        <dbReference type="ARBA" id="ARBA00022664"/>
    </source>
</evidence>
<accession>A0ABU6QG29</accession>
<evidence type="ECO:0000256" key="5">
    <source>
        <dbReference type="ARBA" id="ARBA00023242"/>
    </source>
</evidence>
<evidence type="ECO:0000256" key="1">
    <source>
        <dbReference type="ARBA" id="ARBA00004123"/>
    </source>
</evidence>
<evidence type="ECO:0000256" key="3">
    <source>
        <dbReference type="ARBA" id="ARBA00022884"/>
    </source>
</evidence>
<protein>
    <recommendedName>
        <fullName evidence="7">RRM domain-containing protein</fullName>
    </recommendedName>
</protein>
<dbReference type="InterPro" id="IPR035979">
    <property type="entry name" value="RBD_domain_sf"/>
</dbReference>
<dbReference type="SMART" id="SM00360">
    <property type="entry name" value="RRM"/>
    <property type="match status" value="1"/>
</dbReference>
<keyword evidence="9" id="KW-1185">Reference proteome</keyword>
<name>A0ABU6QG29_9FABA</name>
<comment type="caution">
    <text evidence="8">The sequence shown here is derived from an EMBL/GenBank/DDBJ whole genome shotgun (WGS) entry which is preliminary data.</text>
</comment>
<gene>
    <name evidence="8" type="ORF">PIB30_042727</name>
</gene>
<dbReference type="InterPro" id="IPR012677">
    <property type="entry name" value="Nucleotide-bd_a/b_plait_sf"/>
</dbReference>
<evidence type="ECO:0000313" key="9">
    <source>
        <dbReference type="Proteomes" id="UP001341840"/>
    </source>
</evidence>
<comment type="subcellular location">
    <subcellularLocation>
        <location evidence="1">Nucleus</location>
    </subcellularLocation>
</comment>
<keyword evidence="3 6" id="KW-0694">RNA-binding</keyword>
<reference evidence="8 9" key="1">
    <citation type="journal article" date="2023" name="Plants (Basel)">
        <title>Bridging the Gap: Combining Genomics and Transcriptomics Approaches to Understand Stylosanthes scabra, an Orphan Legume from the Brazilian Caatinga.</title>
        <authorList>
            <person name="Ferreira-Neto J.R.C."/>
            <person name="da Silva M.D."/>
            <person name="Binneck E."/>
            <person name="de Melo N.F."/>
            <person name="da Silva R.H."/>
            <person name="de Melo A.L.T.M."/>
            <person name="Pandolfi V."/>
            <person name="Bustamante F.O."/>
            <person name="Brasileiro-Vidal A.C."/>
            <person name="Benko-Iseppon A.M."/>
        </authorList>
    </citation>
    <scope>NUCLEOTIDE SEQUENCE [LARGE SCALE GENOMIC DNA]</scope>
    <source>
        <tissue evidence="8">Leaves</tissue>
    </source>
</reference>
<organism evidence="8 9">
    <name type="scientific">Stylosanthes scabra</name>
    <dbReference type="NCBI Taxonomy" id="79078"/>
    <lineage>
        <taxon>Eukaryota</taxon>
        <taxon>Viridiplantae</taxon>
        <taxon>Streptophyta</taxon>
        <taxon>Embryophyta</taxon>
        <taxon>Tracheophyta</taxon>
        <taxon>Spermatophyta</taxon>
        <taxon>Magnoliopsida</taxon>
        <taxon>eudicotyledons</taxon>
        <taxon>Gunneridae</taxon>
        <taxon>Pentapetalae</taxon>
        <taxon>rosids</taxon>
        <taxon>fabids</taxon>
        <taxon>Fabales</taxon>
        <taxon>Fabaceae</taxon>
        <taxon>Papilionoideae</taxon>
        <taxon>50 kb inversion clade</taxon>
        <taxon>dalbergioids sensu lato</taxon>
        <taxon>Dalbergieae</taxon>
        <taxon>Pterocarpus clade</taxon>
        <taxon>Stylosanthes</taxon>
    </lineage>
</organism>
<keyword evidence="5" id="KW-0539">Nucleus</keyword>
<dbReference type="PANTHER" id="PTHR48028">
    <property type="entry name" value="GLYCINE-RICH RNA-BINDING PROTEIN RZ1A"/>
    <property type="match status" value="1"/>
</dbReference>
<evidence type="ECO:0000256" key="6">
    <source>
        <dbReference type="PROSITE-ProRule" id="PRU00176"/>
    </source>
</evidence>
<dbReference type="PANTHER" id="PTHR48028:SF4">
    <property type="entry name" value="SC35-LIKE SPLICING FACTOR"/>
    <property type="match status" value="1"/>
</dbReference>
<keyword evidence="2" id="KW-0507">mRNA processing</keyword>
<evidence type="ECO:0000313" key="8">
    <source>
        <dbReference type="EMBL" id="MED6110421.1"/>
    </source>
</evidence>
<dbReference type="InterPro" id="IPR000504">
    <property type="entry name" value="RRM_dom"/>
</dbReference>
<evidence type="ECO:0000259" key="7">
    <source>
        <dbReference type="PROSITE" id="PS50102"/>
    </source>
</evidence>